<reference evidence="2 3" key="1">
    <citation type="journal article" date="2017" name="Int. J. Syst. Evol. Microbiol.">
        <title>Oleiagrimonas citrea sp. nov., a marine bacterium isolated from tidal flat sediment and emended description of the genus Oleiagrimonas Fang et al. 2015 and Oleiagrimonas soli.</title>
        <authorList>
            <person name="Yang S.H."/>
            <person name="Seo H.S."/>
            <person name="Seong C.N."/>
            <person name="Kwon K.K."/>
        </authorList>
    </citation>
    <scope>NUCLEOTIDE SEQUENCE [LARGE SCALE GENOMIC DNA]</scope>
    <source>
        <strain evidence="2 3">MEBiC09124</strain>
    </source>
</reference>
<protein>
    <submittedName>
        <fullName evidence="2">Type IV pilus modification protein PilV</fullName>
    </submittedName>
</protein>
<evidence type="ECO:0000313" key="3">
    <source>
        <dbReference type="Proteomes" id="UP000541636"/>
    </source>
</evidence>
<dbReference type="InterPro" id="IPR013362">
    <property type="entry name" value="Pilus_4_PilV"/>
</dbReference>
<name>A0A846ZK63_9GAMM</name>
<feature type="transmembrane region" description="Helical" evidence="1">
    <location>
        <begin position="21"/>
        <end position="49"/>
    </location>
</feature>
<dbReference type="AlphaFoldDB" id="A0A846ZK63"/>
<gene>
    <name evidence="2" type="primary">pilV</name>
    <name evidence="2" type="ORF">HF690_02240</name>
</gene>
<dbReference type="NCBIfam" id="TIGR02523">
    <property type="entry name" value="type_IV_pilV"/>
    <property type="match status" value="1"/>
</dbReference>
<comment type="caution">
    <text evidence="2">The sequence shown here is derived from an EMBL/GenBank/DDBJ whole genome shotgun (WGS) entry which is preliminary data.</text>
</comment>
<proteinExistence type="predicted"/>
<organism evidence="2 3">
    <name type="scientific">Oleiagrimonas citrea</name>
    <dbReference type="NCBI Taxonomy" id="1665687"/>
    <lineage>
        <taxon>Bacteria</taxon>
        <taxon>Pseudomonadati</taxon>
        <taxon>Pseudomonadota</taxon>
        <taxon>Gammaproteobacteria</taxon>
        <taxon>Lysobacterales</taxon>
        <taxon>Rhodanobacteraceae</taxon>
        <taxon>Oleiagrimonas</taxon>
    </lineage>
</organism>
<keyword evidence="1" id="KW-0812">Transmembrane</keyword>
<dbReference type="EMBL" id="JAAZQD010000001">
    <property type="protein sequence ID" value="NKZ37771.1"/>
    <property type="molecule type" value="Genomic_DNA"/>
</dbReference>
<evidence type="ECO:0000256" key="1">
    <source>
        <dbReference type="SAM" id="Phobius"/>
    </source>
</evidence>
<accession>A0A846ZK63</accession>
<keyword evidence="3" id="KW-1185">Reference proteome</keyword>
<keyword evidence="1" id="KW-1133">Transmembrane helix</keyword>
<keyword evidence="1" id="KW-0472">Membrane</keyword>
<dbReference type="Proteomes" id="UP000541636">
    <property type="component" value="Unassembled WGS sequence"/>
</dbReference>
<sequence length="161" mass="16588">MMKRSLPIFAHRSKSASVQGGVGLIEVMIAVLVLSIGFLGVGALLAMSLSTNNSAMARSMATVNSYSILDAMRADLTNAKAGNYNTTVIANACPSASGSLAAFQLNAWCAQLGHDMGAEATTKGTVNCDNVGECTITIEFDDSRAGVGGGKKQQVITKAIL</sequence>
<evidence type="ECO:0000313" key="2">
    <source>
        <dbReference type="EMBL" id="NKZ37771.1"/>
    </source>
</evidence>